<dbReference type="Pfam" id="PF08352">
    <property type="entry name" value="oligo_HPY"/>
    <property type="match status" value="1"/>
</dbReference>
<reference evidence="9 10" key="1">
    <citation type="submission" date="2017-07" db="EMBL/GenBank/DDBJ databases">
        <title>The genome sequence of Paludifilum halophilum highlights mechanisms for microbial adaptation to high salt environemnts.</title>
        <authorList>
            <person name="Belbahri L."/>
        </authorList>
    </citation>
    <scope>NUCLEOTIDE SEQUENCE [LARGE SCALE GENOMIC DNA]</scope>
    <source>
        <strain evidence="9 10">DSM 102817</strain>
    </source>
</reference>
<dbReference type="PANTHER" id="PTHR43297">
    <property type="entry name" value="OLIGOPEPTIDE TRANSPORT ATP-BINDING PROTEIN APPD"/>
    <property type="match status" value="1"/>
</dbReference>
<dbReference type="SUPFAM" id="SSF52540">
    <property type="entry name" value="P-loop containing nucleoside triphosphate hydrolases"/>
    <property type="match status" value="1"/>
</dbReference>
<dbReference type="OrthoDB" id="9802264at2"/>
<comment type="caution">
    <text evidence="9">The sequence shown here is derived from an EMBL/GenBank/DDBJ whole genome shotgun (WGS) entry which is preliminary data.</text>
</comment>
<dbReference type="GO" id="GO:0016887">
    <property type="term" value="F:ATP hydrolysis activity"/>
    <property type="evidence" value="ECO:0007669"/>
    <property type="project" value="InterPro"/>
</dbReference>
<dbReference type="RefSeq" id="WP_094263915.1">
    <property type="nucleotide sequence ID" value="NZ_NOWF01000003.1"/>
</dbReference>
<organism evidence="9 10">
    <name type="scientific">Paludifilum halophilum</name>
    <dbReference type="NCBI Taxonomy" id="1642702"/>
    <lineage>
        <taxon>Bacteria</taxon>
        <taxon>Bacillati</taxon>
        <taxon>Bacillota</taxon>
        <taxon>Bacilli</taxon>
        <taxon>Bacillales</taxon>
        <taxon>Thermoactinomycetaceae</taxon>
        <taxon>Paludifilum</taxon>
    </lineage>
</organism>
<keyword evidence="10" id="KW-1185">Reference proteome</keyword>
<keyword evidence="7" id="KW-0472">Membrane</keyword>
<dbReference type="InterPro" id="IPR003439">
    <property type="entry name" value="ABC_transporter-like_ATP-bd"/>
</dbReference>
<dbReference type="Gene3D" id="3.40.50.300">
    <property type="entry name" value="P-loop containing nucleotide triphosphate hydrolases"/>
    <property type="match status" value="1"/>
</dbReference>
<dbReference type="CDD" id="cd03257">
    <property type="entry name" value="ABC_NikE_OppD_transporters"/>
    <property type="match status" value="1"/>
</dbReference>
<evidence type="ECO:0000256" key="7">
    <source>
        <dbReference type="ARBA" id="ARBA00023136"/>
    </source>
</evidence>
<dbReference type="GO" id="GO:0005524">
    <property type="term" value="F:ATP binding"/>
    <property type="evidence" value="ECO:0007669"/>
    <property type="project" value="UniProtKB-KW"/>
</dbReference>
<evidence type="ECO:0000313" key="10">
    <source>
        <dbReference type="Proteomes" id="UP000215459"/>
    </source>
</evidence>
<keyword evidence="3" id="KW-0813">Transport</keyword>
<dbReference type="PANTHER" id="PTHR43297:SF2">
    <property type="entry name" value="DIPEPTIDE TRANSPORT ATP-BINDING PROTEIN DPPD"/>
    <property type="match status" value="1"/>
</dbReference>
<dbReference type="InterPro" id="IPR050388">
    <property type="entry name" value="ABC_Ni/Peptide_Import"/>
</dbReference>
<evidence type="ECO:0000313" key="9">
    <source>
        <dbReference type="EMBL" id="OYD08610.1"/>
    </source>
</evidence>
<protein>
    <submittedName>
        <fullName evidence="9">Peptide ABC transporter ATP-binding protein</fullName>
    </submittedName>
</protein>
<dbReference type="EMBL" id="NOWF01000003">
    <property type="protein sequence ID" value="OYD08610.1"/>
    <property type="molecule type" value="Genomic_DNA"/>
</dbReference>
<evidence type="ECO:0000256" key="5">
    <source>
        <dbReference type="ARBA" id="ARBA00022741"/>
    </source>
</evidence>
<keyword evidence="6 9" id="KW-0067">ATP-binding</keyword>
<dbReference type="FunFam" id="3.40.50.300:FF:000016">
    <property type="entry name" value="Oligopeptide ABC transporter ATP-binding component"/>
    <property type="match status" value="1"/>
</dbReference>
<accession>A0A235B8H5</accession>
<dbReference type="InterPro" id="IPR013563">
    <property type="entry name" value="Oligopep_ABC_C"/>
</dbReference>
<sequence length="327" mass="36118">MTALLHIRNLKTYFFGDDGTVPAVDGIDFSIGKGETLALVGESGCGKSLTSLSVMGLVPGTGRIVEGEVLLEGENLVEKTEEELSRIRGNEISMIFQEPMTSLNPVLTVGEQIMEGLLLHQRLSRQAARERAVQMLKLVGFPRAEAIMDEYPHQLSGGMRQRAMIAMAVACNPRLLIADEPTTALDVTIQAQILDLMRDVKEKLSTSILLITHDLGVVAEMAERVVVMYAGKVVEEAEVQDLFDQPAHPYTEGLIRSVPSLDEEKERLYSIEGNVPSPDRLPKGCPFAPRCSEAWEKCLQKEPELMEIGHGRRVRCFLYDPEEGGSR</sequence>
<dbReference type="PROSITE" id="PS00211">
    <property type="entry name" value="ABC_TRANSPORTER_1"/>
    <property type="match status" value="1"/>
</dbReference>
<dbReference type="GO" id="GO:0015833">
    <property type="term" value="P:peptide transport"/>
    <property type="evidence" value="ECO:0007669"/>
    <property type="project" value="InterPro"/>
</dbReference>
<evidence type="ECO:0000256" key="6">
    <source>
        <dbReference type="ARBA" id="ARBA00022840"/>
    </source>
</evidence>
<comment type="subcellular location">
    <subcellularLocation>
        <location evidence="1">Cell membrane</location>
        <topology evidence="1">Peripheral membrane protein</topology>
    </subcellularLocation>
</comment>
<dbReference type="InterPro" id="IPR027417">
    <property type="entry name" value="P-loop_NTPase"/>
</dbReference>
<evidence type="ECO:0000256" key="2">
    <source>
        <dbReference type="ARBA" id="ARBA00005417"/>
    </source>
</evidence>
<dbReference type="GO" id="GO:0005886">
    <property type="term" value="C:plasma membrane"/>
    <property type="evidence" value="ECO:0007669"/>
    <property type="project" value="UniProtKB-SubCell"/>
</dbReference>
<gene>
    <name evidence="9" type="ORF">CHM34_06015</name>
</gene>
<dbReference type="Proteomes" id="UP000215459">
    <property type="component" value="Unassembled WGS sequence"/>
</dbReference>
<dbReference type="NCBIfam" id="TIGR01727">
    <property type="entry name" value="oligo_HPY"/>
    <property type="match status" value="1"/>
</dbReference>
<evidence type="ECO:0000256" key="4">
    <source>
        <dbReference type="ARBA" id="ARBA00022475"/>
    </source>
</evidence>
<proteinExistence type="inferred from homology"/>
<dbReference type="InterPro" id="IPR003593">
    <property type="entry name" value="AAA+_ATPase"/>
</dbReference>
<feature type="domain" description="ABC transporter" evidence="8">
    <location>
        <begin position="5"/>
        <end position="255"/>
    </location>
</feature>
<evidence type="ECO:0000256" key="3">
    <source>
        <dbReference type="ARBA" id="ARBA00022448"/>
    </source>
</evidence>
<keyword evidence="5" id="KW-0547">Nucleotide-binding</keyword>
<dbReference type="SMART" id="SM00382">
    <property type="entry name" value="AAA"/>
    <property type="match status" value="1"/>
</dbReference>
<keyword evidence="4" id="KW-1003">Cell membrane</keyword>
<dbReference type="PROSITE" id="PS50893">
    <property type="entry name" value="ABC_TRANSPORTER_2"/>
    <property type="match status" value="1"/>
</dbReference>
<dbReference type="InterPro" id="IPR017871">
    <property type="entry name" value="ABC_transporter-like_CS"/>
</dbReference>
<dbReference type="AlphaFoldDB" id="A0A235B8H5"/>
<comment type="similarity">
    <text evidence="2">Belongs to the ABC transporter superfamily.</text>
</comment>
<name>A0A235B8H5_9BACL</name>
<evidence type="ECO:0000259" key="8">
    <source>
        <dbReference type="PROSITE" id="PS50893"/>
    </source>
</evidence>
<dbReference type="Pfam" id="PF00005">
    <property type="entry name" value="ABC_tran"/>
    <property type="match status" value="1"/>
</dbReference>
<evidence type="ECO:0000256" key="1">
    <source>
        <dbReference type="ARBA" id="ARBA00004202"/>
    </source>
</evidence>